<feature type="region of interest" description="Disordered" evidence="16">
    <location>
        <begin position="509"/>
        <end position="563"/>
    </location>
</feature>
<feature type="compositionally biased region" description="Polar residues" evidence="16">
    <location>
        <begin position="2418"/>
        <end position="2430"/>
    </location>
</feature>
<feature type="compositionally biased region" description="Basic and acidic residues" evidence="16">
    <location>
        <begin position="3527"/>
        <end position="3548"/>
    </location>
</feature>
<feature type="compositionally biased region" description="Low complexity" evidence="16">
    <location>
        <begin position="512"/>
        <end position="529"/>
    </location>
</feature>
<feature type="region of interest" description="Disordered" evidence="16">
    <location>
        <begin position="4157"/>
        <end position="4177"/>
    </location>
</feature>
<dbReference type="PROSITE" id="PS50011">
    <property type="entry name" value="PROTEIN_KINASE_DOM"/>
    <property type="match status" value="1"/>
</dbReference>
<feature type="compositionally biased region" description="Basic residues" evidence="16">
    <location>
        <begin position="898"/>
        <end position="921"/>
    </location>
</feature>
<feature type="region of interest" description="Disordered" evidence="16">
    <location>
        <begin position="3120"/>
        <end position="3139"/>
    </location>
</feature>
<feature type="compositionally biased region" description="Polar residues" evidence="16">
    <location>
        <begin position="360"/>
        <end position="374"/>
    </location>
</feature>
<evidence type="ECO:0000256" key="15">
    <source>
        <dbReference type="PROSITE-ProRule" id="PRU10141"/>
    </source>
</evidence>
<feature type="region of interest" description="Disordered" evidence="16">
    <location>
        <begin position="3353"/>
        <end position="3450"/>
    </location>
</feature>
<feature type="region of interest" description="Disordered" evidence="16">
    <location>
        <begin position="46"/>
        <end position="166"/>
    </location>
</feature>
<feature type="region of interest" description="Disordered" evidence="16">
    <location>
        <begin position="1627"/>
        <end position="1694"/>
    </location>
</feature>
<feature type="compositionally biased region" description="Low complexity" evidence="16">
    <location>
        <begin position="3948"/>
        <end position="3984"/>
    </location>
</feature>
<feature type="compositionally biased region" description="Polar residues" evidence="16">
    <location>
        <begin position="425"/>
        <end position="438"/>
    </location>
</feature>
<dbReference type="FunFam" id="3.30.200.20:FF:000061">
    <property type="entry name" value="Dual specificity protein kinase CLK2"/>
    <property type="match status" value="1"/>
</dbReference>
<dbReference type="PROSITE" id="PS00107">
    <property type="entry name" value="PROTEIN_KINASE_ATP"/>
    <property type="match status" value="1"/>
</dbReference>
<feature type="compositionally biased region" description="Low complexity" evidence="16">
    <location>
        <begin position="4000"/>
        <end position="4016"/>
    </location>
</feature>
<feature type="region of interest" description="Disordered" evidence="16">
    <location>
        <begin position="891"/>
        <end position="963"/>
    </location>
</feature>
<dbReference type="GO" id="GO:0005524">
    <property type="term" value="F:ATP binding"/>
    <property type="evidence" value="ECO:0007669"/>
    <property type="project" value="UniProtKB-UniRule"/>
</dbReference>
<feature type="compositionally biased region" description="Low complexity" evidence="16">
    <location>
        <begin position="222"/>
        <end position="236"/>
    </location>
</feature>
<feature type="compositionally biased region" description="Low complexity" evidence="16">
    <location>
        <begin position="4135"/>
        <end position="4144"/>
    </location>
</feature>
<feature type="region of interest" description="Disordered" evidence="16">
    <location>
        <begin position="2161"/>
        <end position="2184"/>
    </location>
</feature>
<evidence type="ECO:0000256" key="5">
    <source>
        <dbReference type="ARBA" id="ARBA00022679"/>
    </source>
</evidence>
<feature type="compositionally biased region" description="Low complexity" evidence="16">
    <location>
        <begin position="4040"/>
        <end position="4050"/>
    </location>
</feature>
<evidence type="ECO:0000313" key="18">
    <source>
        <dbReference type="EMBL" id="KNC25011.1"/>
    </source>
</evidence>
<feature type="compositionally biased region" description="Basic residues" evidence="16">
    <location>
        <begin position="3397"/>
        <end position="3412"/>
    </location>
</feature>
<feature type="compositionally biased region" description="Low complexity" evidence="16">
    <location>
        <begin position="198"/>
        <end position="209"/>
    </location>
</feature>
<dbReference type="SMART" id="SM00220">
    <property type="entry name" value="S_TKc"/>
    <property type="match status" value="1"/>
</dbReference>
<feature type="compositionally biased region" description="Pro residues" evidence="16">
    <location>
        <begin position="1682"/>
        <end position="1694"/>
    </location>
</feature>
<evidence type="ECO:0000256" key="13">
    <source>
        <dbReference type="ARBA" id="ARBA00049308"/>
    </source>
</evidence>
<dbReference type="InterPro" id="IPR051175">
    <property type="entry name" value="CLK_kinases"/>
</dbReference>
<dbReference type="InterPro" id="IPR011009">
    <property type="entry name" value="Kinase-like_dom_sf"/>
</dbReference>
<dbReference type="InterPro" id="IPR020863">
    <property type="entry name" value="MACPF_CS"/>
</dbReference>
<feature type="compositionally biased region" description="Low complexity" evidence="16">
    <location>
        <begin position="1922"/>
        <end position="1967"/>
    </location>
</feature>
<dbReference type="CDD" id="cd14134">
    <property type="entry name" value="PKc_CLK"/>
    <property type="match status" value="1"/>
</dbReference>
<feature type="compositionally biased region" description="Low complexity" evidence="16">
    <location>
        <begin position="3924"/>
        <end position="3933"/>
    </location>
</feature>
<feature type="compositionally biased region" description="Basic and acidic residues" evidence="16">
    <location>
        <begin position="3281"/>
        <end position="3309"/>
    </location>
</feature>
<comment type="catalytic activity">
    <reaction evidence="13">
        <text>L-threonyl-[protein] + ATP = O-phospho-L-threonyl-[protein] + ADP + H(+)</text>
        <dbReference type="Rhea" id="RHEA:46608"/>
        <dbReference type="Rhea" id="RHEA-COMP:11060"/>
        <dbReference type="Rhea" id="RHEA-COMP:11605"/>
        <dbReference type="ChEBI" id="CHEBI:15378"/>
        <dbReference type="ChEBI" id="CHEBI:30013"/>
        <dbReference type="ChEBI" id="CHEBI:30616"/>
        <dbReference type="ChEBI" id="CHEBI:61977"/>
        <dbReference type="ChEBI" id="CHEBI:456216"/>
        <dbReference type="EC" id="2.7.12.1"/>
    </reaction>
</comment>
<feature type="compositionally biased region" description="Low complexity" evidence="16">
    <location>
        <begin position="2165"/>
        <end position="2183"/>
    </location>
</feature>
<feature type="region of interest" description="Disordered" evidence="16">
    <location>
        <begin position="1429"/>
        <end position="1484"/>
    </location>
</feature>
<feature type="compositionally biased region" description="Polar residues" evidence="16">
    <location>
        <begin position="4125"/>
        <end position="4134"/>
    </location>
</feature>
<feature type="compositionally biased region" description="Polar residues" evidence="16">
    <location>
        <begin position="644"/>
        <end position="658"/>
    </location>
</feature>
<feature type="compositionally biased region" description="Basic and acidic residues" evidence="16">
    <location>
        <begin position="4020"/>
        <end position="4030"/>
    </location>
</feature>
<evidence type="ECO:0000256" key="3">
    <source>
        <dbReference type="ARBA" id="ARBA00022527"/>
    </source>
</evidence>
<evidence type="ECO:0000256" key="12">
    <source>
        <dbReference type="ARBA" id="ARBA00049003"/>
    </source>
</evidence>
<keyword evidence="4" id="KW-0597">Phosphoprotein</keyword>
<feature type="compositionally biased region" description="Low complexity" evidence="16">
    <location>
        <begin position="375"/>
        <end position="392"/>
    </location>
</feature>
<dbReference type="STRING" id="7375.A0A0L0BYF8"/>
<feature type="region of interest" description="Disordered" evidence="16">
    <location>
        <begin position="1778"/>
        <end position="1798"/>
    </location>
</feature>
<feature type="region of interest" description="Disordered" evidence="16">
    <location>
        <begin position="586"/>
        <end position="624"/>
    </location>
</feature>
<comment type="subcellular location">
    <subcellularLocation>
        <location evidence="1">Nucleus</location>
    </subcellularLocation>
</comment>
<dbReference type="Gene3D" id="1.10.510.10">
    <property type="entry name" value="Transferase(Phosphotransferase) domain 1"/>
    <property type="match status" value="1"/>
</dbReference>
<feature type="compositionally biased region" description="Polar residues" evidence="16">
    <location>
        <begin position="65"/>
        <end position="75"/>
    </location>
</feature>
<feature type="compositionally biased region" description="Low complexity" evidence="16">
    <location>
        <begin position="1778"/>
        <end position="1791"/>
    </location>
</feature>
<feature type="compositionally biased region" description="Basic and acidic residues" evidence="16">
    <location>
        <begin position="938"/>
        <end position="947"/>
    </location>
</feature>
<feature type="region of interest" description="Disordered" evidence="16">
    <location>
        <begin position="4539"/>
        <end position="4572"/>
    </location>
</feature>
<dbReference type="EMBL" id="JRES01001160">
    <property type="protein sequence ID" value="KNC25011.1"/>
    <property type="molecule type" value="Genomic_DNA"/>
</dbReference>
<feature type="region of interest" description="Disordered" evidence="16">
    <location>
        <begin position="3763"/>
        <end position="3791"/>
    </location>
</feature>
<organism evidence="18 19">
    <name type="scientific">Lucilia cuprina</name>
    <name type="common">Green bottle fly</name>
    <name type="synonym">Australian sheep blowfly</name>
    <dbReference type="NCBI Taxonomy" id="7375"/>
    <lineage>
        <taxon>Eukaryota</taxon>
        <taxon>Metazoa</taxon>
        <taxon>Ecdysozoa</taxon>
        <taxon>Arthropoda</taxon>
        <taxon>Hexapoda</taxon>
        <taxon>Insecta</taxon>
        <taxon>Pterygota</taxon>
        <taxon>Neoptera</taxon>
        <taxon>Endopterygota</taxon>
        <taxon>Diptera</taxon>
        <taxon>Brachycera</taxon>
        <taxon>Muscomorpha</taxon>
        <taxon>Oestroidea</taxon>
        <taxon>Calliphoridae</taxon>
        <taxon>Luciliinae</taxon>
        <taxon>Lucilia</taxon>
    </lineage>
</organism>
<dbReference type="GO" id="GO:0005634">
    <property type="term" value="C:nucleus"/>
    <property type="evidence" value="ECO:0007669"/>
    <property type="project" value="UniProtKB-SubCell"/>
</dbReference>
<dbReference type="InterPro" id="IPR008271">
    <property type="entry name" value="Ser/Thr_kinase_AS"/>
</dbReference>
<keyword evidence="10" id="KW-0539">Nucleus</keyword>
<feature type="compositionally biased region" description="Polar residues" evidence="16">
    <location>
        <begin position="3777"/>
        <end position="3790"/>
    </location>
</feature>
<feature type="compositionally biased region" description="Low complexity" evidence="16">
    <location>
        <begin position="4157"/>
        <end position="4169"/>
    </location>
</feature>
<feature type="compositionally biased region" description="Polar residues" evidence="16">
    <location>
        <begin position="706"/>
        <end position="717"/>
    </location>
</feature>
<feature type="region of interest" description="Disordered" evidence="16">
    <location>
        <begin position="825"/>
        <end position="849"/>
    </location>
</feature>
<keyword evidence="5" id="KW-0808">Transferase</keyword>
<feature type="compositionally biased region" description="Low complexity" evidence="16">
    <location>
        <begin position="46"/>
        <end position="64"/>
    </location>
</feature>
<feature type="region of interest" description="Disordered" evidence="16">
    <location>
        <begin position="4124"/>
        <end position="4144"/>
    </location>
</feature>
<accession>A0A0L0BYF8</accession>
<feature type="compositionally biased region" description="Low complexity" evidence="16">
    <location>
        <begin position="537"/>
        <end position="555"/>
    </location>
</feature>
<feature type="compositionally biased region" description="Basic and acidic residues" evidence="16">
    <location>
        <begin position="3505"/>
        <end position="3514"/>
    </location>
</feature>
<evidence type="ECO:0000256" key="2">
    <source>
        <dbReference type="ARBA" id="ARBA00013203"/>
    </source>
</evidence>
<keyword evidence="3" id="KW-0723">Serine/threonine-protein kinase</keyword>
<feature type="compositionally biased region" description="Basic and acidic residues" evidence="16">
    <location>
        <begin position="132"/>
        <end position="161"/>
    </location>
</feature>
<feature type="compositionally biased region" description="Low complexity" evidence="16">
    <location>
        <begin position="826"/>
        <end position="838"/>
    </location>
</feature>
<feature type="region of interest" description="Disordered" evidence="16">
    <location>
        <begin position="3504"/>
        <end position="3727"/>
    </location>
</feature>
<feature type="compositionally biased region" description="Low complexity" evidence="16">
    <location>
        <begin position="3700"/>
        <end position="3714"/>
    </location>
</feature>
<feature type="compositionally biased region" description="Basic and acidic residues" evidence="16">
    <location>
        <begin position="3415"/>
        <end position="3426"/>
    </location>
</feature>
<dbReference type="PROSITE" id="PS00108">
    <property type="entry name" value="PROTEIN_KINASE_ST"/>
    <property type="match status" value="1"/>
</dbReference>
<feature type="compositionally biased region" description="Low complexity" evidence="16">
    <location>
        <begin position="776"/>
        <end position="791"/>
    </location>
</feature>
<feature type="compositionally biased region" description="Low complexity" evidence="16">
    <location>
        <begin position="2746"/>
        <end position="2761"/>
    </location>
</feature>
<feature type="compositionally biased region" description="Polar residues" evidence="16">
    <location>
        <begin position="469"/>
        <end position="478"/>
    </location>
</feature>
<keyword evidence="9" id="KW-0829">Tyrosine-protein kinase</keyword>
<feature type="region of interest" description="Disordered" evidence="16">
    <location>
        <begin position="644"/>
        <end position="717"/>
    </location>
</feature>
<gene>
    <name evidence="18" type="ORF">FF38_11937</name>
</gene>
<dbReference type="GO" id="GO:0004712">
    <property type="term" value="F:protein serine/threonine/tyrosine kinase activity"/>
    <property type="evidence" value="ECO:0007669"/>
    <property type="project" value="UniProtKB-EC"/>
</dbReference>
<keyword evidence="7 18" id="KW-0418">Kinase</keyword>
<feature type="domain" description="Protein kinase" evidence="17">
    <location>
        <begin position="4217"/>
        <end position="4537"/>
    </location>
</feature>
<feature type="compositionally biased region" description="Basic and acidic residues" evidence="16">
    <location>
        <begin position="1628"/>
        <end position="1640"/>
    </location>
</feature>
<feature type="compositionally biased region" description="Basic and acidic residues" evidence="16">
    <location>
        <begin position="3844"/>
        <end position="3882"/>
    </location>
</feature>
<feature type="region of interest" description="Disordered" evidence="16">
    <location>
        <begin position="2745"/>
        <end position="2789"/>
    </location>
</feature>
<feature type="compositionally biased region" description="Basic and acidic residues" evidence="16">
    <location>
        <begin position="3648"/>
        <end position="3657"/>
    </location>
</feature>
<proteinExistence type="inferred from homology"/>
<comment type="caution">
    <text evidence="18">The sequence shown here is derived from an EMBL/GenBank/DDBJ whole genome shotgun (WGS) entry which is preliminary data.</text>
</comment>
<feature type="region of interest" description="Disordered" evidence="16">
    <location>
        <begin position="3190"/>
        <end position="3242"/>
    </location>
</feature>
<feature type="compositionally biased region" description="Polar residues" evidence="16">
    <location>
        <begin position="665"/>
        <end position="680"/>
    </location>
</feature>
<feature type="compositionally biased region" description="Basic and acidic residues" evidence="16">
    <location>
        <begin position="3356"/>
        <end position="3396"/>
    </location>
</feature>
<evidence type="ECO:0000256" key="11">
    <source>
        <dbReference type="ARBA" id="ARBA00037966"/>
    </source>
</evidence>
<feature type="compositionally biased region" description="Acidic residues" evidence="16">
    <location>
        <begin position="3934"/>
        <end position="3947"/>
    </location>
</feature>
<feature type="compositionally biased region" description="Low complexity" evidence="16">
    <location>
        <begin position="3310"/>
        <end position="3324"/>
    </location>
</feature>
<feature type="compositionally biased region" description="Polar residues" evidence="16">
    <location>
        <begin position="1371"/>
        <end position="1383"/>
    </location>
</feature>
<evidence type="ECO:0000256" key="6">
    <source>
        <dbReference type="ARBA" id="ARBA00022741"/>
    </source>
</evidence>
<feature type="compositionally biased region" description="Low complexity" evidence="16">
    <location>
        <begin position="3430"/>
        <end position="3441"/>
    </location>
</feature>
<feature type="compositionally biased region" description="Low complexity" evidence="16">
    <location>
        <begin position="3270"/>
        <end position="3280"/>
    </location>
</feature>
<comment type="catalytic activity">
    <reaction evidence="12">
        <text>L-seryl-[protein] + ATP = O-phospho-L-seryl-[protein] + ADP + H(+)</text>
        <dbReference type="Rhea" id="RHEA:17989"/>
        <dbReference type="Rhea" id="RHEA-COMP:9863"/>
        <dbReference type="Rhea" id="RHEA-COMP:11604"/>
        <dbReference type="ChEBI" id="CHEBI:15378"/>
        <dbReference type="ChEBI" id="CHEBI:29999"/>
        <dbReference type="ChEBI" id="CHEBI:30616"/>
        <dbReference type="ChEBI" id="CHEBI:83421"/>
        <dbReference type="ChEBI" id="CHEBI:456216"/>
        <dbReference type="EC" id="2.7.12.1"/>
    </reaction>
</comment>
<feature type="region of interest" description="Disordered" evidence="16">
    <location>
        <begin position="3259"/>
        <end position="3336"/>
    </location>
</feature>
<feature type="compositionally biased region" description="Low complexity" evidence="16">
    <location>
        <begin position="3515"/>
        <end position="3525"/>
    </location>
</feature>
<keyword evidence="19" id="KW-1185">Reference proteome</keyword>
<feature type="compositionally biased region" description="Pro residues" evidence="16">
    <location>
        <begin position="1903"/>
        <end position="1912"/>
    </location>
</feature>
<dbReference type="InterPro" id="IPR017441">
    <property type="entry name" value="Protein_kinase_ATP_BS"/>
</dbReference>
<feature type="compositionally biased region" description="Pro residues" evidence="16">
    <location>
        <begin position="1968"/>
        <end position="1977"/>
    </location>
</feature>
<dbReference type="PANTHER" id="PTHR45646:SF11">
    <property type="entry name" value="SERINE_THREONINE-PROTEIN KINASE DOA"/>
    <property type="match status" value="1"/>
</dbReference>
<sequence>MYISLQKPALTTWKRVSNLVNILWNKLYFPAVASPSLLALTYSPNSLTTASSSSNNTASTPATSKDNFTYSSEESQGMPRTRRRHHSRDRSSGGMRDKRRRVDSEENSPIASEVTSPPRYKNTRSDAKRRRHESDASSRVSKESTKITKEQTIKETSEHRATRGTCSVQQQHTTSCTANYQQQQQNNTANNCSKTTLNASSSNNNNNTHHPPPTAGHSLQTSASSSSLGVRSSNNNYSGVTSNFQRQQPFRSSYYGTRYNLKTGDSNFTTTSSCKVNSSSAAVSATVKPLTPKLVRRIETTCTTHHTKPKAPAPPITNGVCCTPPTAPKQYLRARNQQQPPTPPLRKSSNFDRFHQANLSIRQKTNNQPSSPLVNNSRSSFISSSNDSQDSQVLQKYQQRSVVPAATQKRAYTNTVSKVTKENQPKTADNNGSHSSGPIKSIKSYPAPLPPQGTPKALPRRKCKDDSRLNSVSASPNLNNRRFISSVGINSFNASCNPKATPLYRRKTYVPSTNSNTNHATTNNVANSSLHLPGKTGSNCSNSSSAQSSASQGSPKSKKAFSTKFPQGLPFEDEFYRRHRSYSQSSSSNYSFYSSNGAHSTAPHTPHDYDREEDDEFQRKPSTDDALYVDFSKVMHTNDYKSTKSNYQTTTKTHTSSWLRRDSPCRSSLHNNSNKTSNYDTSHDSPHSSRRNYHQYLPPTPPTVRADTNASMRSRTKYSQSINDYLYTSDGGKLCINGSPQNTSDSRKSLLYTNSKISSYLDPLQNADNGYYTHASPESSPPSITTTMSSSKQMTTTTTRDSYMAVSSSWAPKCSHPTKVLIPATSNSSVSASNCDSNNNKDYHHQRSQQYCQKEDYYEKFKRYNSGSKISNVAAADKSDDILELTNSEYSFDSSSRRREKRSKRSHRKSPTSGRRVHKYRYRDDASHSSSRRRHRDRAKDERDSGRNNRRSHSKSDGQRILSGSENCLQSSKMLFFKRYLEKSQLTLDNFESAKVPCYFKMRELPAPKKIDHMDDLVYQTSVLYKQYIEEDWLIEEYFHDHDEDYLHRAIQQYVTSNVPIIHVQKIALTKVPPPQPLHPIVIESPNLSIVKEVDNEVEEEYKYSISPWHKRPSRRQRNLLDLVLECEFEFVHYAVEKIKMSTNELSELIAMGCPDLGSTPNSNGGGSAGGSSTQIHIYDEKRRLSVKQMTATELAAVRAAAALEIKNALTKVSEPVLVASAPATPLPKTSGSSFNFNHETPADSIVSAPTTPLLNATTNISKMPKTPEIVMDYVDSNTNSANQSYQVSRSPSPGETKLDAKVKLLPSSPAPRDRITSLPSILDDGMEEHFLSLQTTNTADNKRSNNQLTVSANALLLQNSDGSVSPKGGATSSQASSNNSLQEAGEKNQLLIDSIELMRKQRRDRENSRERRSDSLLDERRLFHDRSAAPERLHSSSISSLGSAAGGVSSVSLSLNPSKTTSRHNSNSSAISETSASATVVLPPTPPPLYPLAKTSSAPNMERRRSSLSSLFPGPSPLVAPEPVLHTDPQVEKEFTKEEIQEIVNDTINREIPTGKQVHRTKTPPPVGVKLGVNLKKVTPPRTHITVKKNEGPMLGVVLRKVEKKQVPQKSILDDDKPLYHLSIVRSDGKDYKPSEHHTTTKPKPKPAPLQKSATIAAKPNPGGILTGPQQTPKAVAHPAPQTPGKPQRPMPGVPITIQKIEGDKIIIIKKYIVPKNSKLPEHLMKVGVRILCFLRGLGRLSQMLMWLSIGVTESVSFVIVLISVCLFMFATNNETNSNTATTNSSSSSSKQQNKLQKIEIEETAPKTEINHNNSELQQNNAETIEDLAAHENQPQVTMPNMQKSPAQQQQTIRDANAQQTYQMIYPQMATVMTSSKAETKSGLRSPISSPLALRKNRGLPPVSPKSTPPLPRKHYPLAYNANNTTGSSTSTPITIPAVPPRMMAAATASSPASSLSLSSSTSSPSSSPPPPPLPSRAPKLSSGGNIHKLLNEVSGSKTQKPHISSSPKKAQQEKPSNQINEIDLDKLLAQQKKLEEKTAAVQASSKLDASFYDAEIEMMNKYLKSLPDYSELDRKLHQEFQECEDLYDKLKKRQAPLSKSNSQQSVIGDIQNKTLLPTQETVGNNNGLTKSSSTNFHIAPNVANQTRIQYPSIFQQKPKLQRSISSSNMPYSNSSMQQSSPALQRSLYYDNQPLTEEKNSSLSGSNLSLNKQMLNDFWTENLAQNQKRQTPKRTLWNFDKVCNSTVGAAGAPLKVDAQTAKKLAIFDPTVAEAAQKELHKQPNKLQKNASLSHLDMKVRQAVTKEDLYKLICNEPSSPKAVETNTNATNFVSKVPLKIAAAPVTALNKSVSMTHVPQAVGQTPFNNNSTTHAPFNNNLRRSTSKTHIPCYMKHLPSLSRSTSNSAILLPPDPKPSNEGNHVINRSSFKPINQPLVNNSLTMSASCYDTATSSSPKTNETSTVNPLRGLLKSLSSSNVYGAPKYSPFYASKQQQQTSSESSQPIKQAVQMTTSLVANVAATSNANELKGTTALNDEIMMLRQQQQQQQQQQQIEKNKQNFKESLSKNIANNNVAKINIDSPSLERKSEKSNSTISTSSVTVTNCCTTHLPQLTKLTSSFHIPPTQDKTQATNVHNAQGISCIGNAASQEESLPRVGQYKISKTQSAANLEMSKRQKDADNKIEKCFNDIMKKSQNVTTSSATTSALTTTATTTNTISSVSAAMSTPTIAHNLNAEKVNVKQEPINNDNANSSLSNLQSAAPTNHKVSENLTSQPLTSTTTSGNTNKNLSQIPVATTNLTQLPTKKNYPIGKSNSTSQIPMASYQRPQLLQTIPQQHVAETNNMASAQLSYPQQKKTFLNWTSFACNTNDPNYQQPPRLQQSGSVNNVARKMQHFQPIQPQATLSTFKPEFLQKNTNKENKLQTQQLQHQQQLYNNQQQCLVNQQQQQQQPSAFVYQPRTKNPLSHSASFSAVQKPIALQMHLGQPPVVEQQSKPQYMINNFGNMMPQHHVRQPQQERKILQTFDPFYTNKTMEQKFYQHKPNQQNTQTNIAAAAAGGAGFNRYQQQFVPILQHQPQQNKQHNPLMQSASASALNFYQSQQAQQQMNNTTQVFHQPLMYQQHVSQHQQQQPQQTQHPLQQSNSMILNHTKTNNQMSKSALGLHYVEIAYSSGLNNMATTFLNRFQRDKSEKQSLLNKEQQQQQKRSTTDFETDTGNQQNKSNEENRNGNEENNNTNPKQRRRRSYVFATLKDVIALANNEDAAAPTAPTNNSGSSSSNNNKIKDAKQNEENDQQKKEIKKDKTDGEETKQQQSQTTQQQNQQPRQQRRYMRSATAASVTQLLSDGCNNLLQRFRRNPSERPEQKSHTQQLREREREREKQQQQKSNRDLKSVILREKRSKSKTPSNKKHRNSKLFSKDKDDHRDNNFQRSSKTPTNNNSTNDPMSDRYRYHRYYGGAGTSSAYDPITTGRYQKSSTTANVSALDRLRSNLSPVSTYYKPLMRTFGRRDNDKDKTPVASTSSSAVSRLENKYSDILGRRKHDDRDKTLEPDENLNPLARSATTHQLLAAKPKLSSSSFNAADRKERTPYRLHKNKSRYLGDSNDSGYLTTTSSTNGRGVGTDSALVDDNYPLDYGGSRYRTGARNYGTHYDHRYHDEYNPSTSRYGREGEYASSYKPRSGLDYSNYYDGSRLGPSSRYDTNDTSASNTNTSTSSALGERKQKSYGRNKTCDSLVSAIGEASAGGRPRYEPPPDEFVDRNNHALNSRNRFAHKRPDVTSVGSSTHRSATSNKLSEEELEILNDDRSSADNAAILIALRDDGQYLEAKKFEERMRKRTELKDRMARYAQEAEKEKEKQKALEEKEKELEKEREREREKEKAKKQDANNNNAEIANKETVKENNECNGLKEDDMQPKKKIRSKKVTNETETTDSSTSSEDEEDEEESETSSDDNTQSSTKATKPTTNSTTTTQNSTATTNTSTTSKPTLDATTKDKLSTDAKVTTNLPSSSTISSTSNTSRFLNNDKIDNDLSKYRPQPIVKPSTSSSGLMHSSSSGALAFGGISERLGLSGTSTRQQKPYSGAATSRTAAVLSEFENSGPTTRYPATRDHYLDSYKSSYLYDPYTSAYGPSSSSRRPTATGAAGASSTLTAYQRQQLQAYQQQQHYQQQHQLSKSATSSSLFHRSRIPKTYSSFTAKPVIQDDADGHLIYHSGDILHHRYKIMATLGEGTFGRVVKVKDMERDFCMALKIIKNVEKYREAAKLEINALEKIAQKDPNCEHLCVKMIDWFDYHGHMCIAFEMLGLSVFDFLRENNYEPYPLEQVRHMAYQLCYSVKFLHDNRLTHTDLKPENILFVDSEYNTHYNHKINREVRRVKNTDVRLIDFGSATFDHEHHSTIVSTRHYRAPEVILELGWSQPCDVWSIGCILFELYLGITLFQTHDNREHLAMMERILGQIPYRMARNHVLYSKTKTKYFYHGKLDWDEKSSAGRYVRDHCKPLFRYQMSDSEDHCELFDLIKKMLEYEPSQRVTLGEALRHPFFDKLPPHQRVGDPASKVMQPASSGSSSRERSHSLSR</sequence>
<feature type="region of interest" description="Disordered" evidence="16">
    <location>
        <begin position="360"/>
        <end position="478"/>
    </location>
</feature>
<dbReference type="SUPFAM" id="SSF56112">
    <property type="entry name" value="Protein kinase-like (PK-like)"/>
    <property type="match status" value="1"/>
</dbReference>
<evidence type="ECO:0000256" key="8">
    <source>
        <dbReference type="ARBA" id="ARBA00022840"/>
    </source>
</evidence>
<feature type="region of interest" description="Disordered" evidence="16">
    <location>
        <begin position="3844"/>
        <end position="4050"/>
    </location>
</feature>
<feature type="region of interest" description="Disordered" evidence="16">
    <location>
        <begin position="2363"/>
        <end position="2382"/>
    </location>
</feature>
<feature type="region of interest" description="Disordered" evidence="16">
    <location>
        <begin position="769"/>
        <end position="791"/>
    </location>
</feature>
<evidence type="ECO:0000256" key="7">
    <source>
        <dbReference type="ARBA" id="ARBA00022777"/>
    </source>
</evidence>
<feature type="compositionally biased region" description="Basic and acidic residues" evidence="16">
    <location>
        <begin position="4563"/>
        <end position="4572"/>
    </location>
</feature>
<evidence type="ECO:0000256" key="10">
    <source>
        <dbReference type="ARBA" id="ARBA00023242"/>
    </source>
</evidence>
<dbReference type="EC" id="2.7.12.1" evidence="2"/>
<dbReference type="Proteomes" id="UP000037069">
    <property type="component" value="Unassembled WGS sequence"/>
</dbReference>
<feature type="region of interest" description="Disordered" evidence="16">
    <location>
        <begin position="187"/>
        <end position="244"/>
    </location>
</feature>
<dbReference type="GO" id="GO:0004713">
    <property type="term" value="F:protein tyrosine kinase activity"/>
    <property type="evidence" value="ECO:0007669"/>
    <property type="project" value="UniProtKB-KW"/>
</dbReference>
<feature type="region of interest" description="Disordered" evidence="16">
    <location>
        <begin position="1879"/>
        <end position="2020"/>
    </location>
</feature>
<dbReference type="Pfam" id="PF00069">
    <property type="entry name" value="Pkinase"/>
    <property type="match status" value="1"/>
</dbReference>
<name>A0A0L0BYF8_LUCCU</name>
<feature type="region of interest" description="Disordered" evidence="16">
    <location>
        <begin position="303"/>
        <end position="322"/>
    </location>
</feature>
<evidence type="ECO:0000259" key="17">
    <source>
        <dbReference type="PROSITE" id="PS50011"/>
    </source>
</evidence>
<reference evidence="18 19" key="1">
    <citation type="journal article" date="2015" name="Nat. Commun.">
        <title>Lucilia cuprina genome unlocks parasitic fly biology to underpin future interventions.</title>
        <authorList>
            <person name="Anstead C.A."/>
            <person name="Korhonen P.K."/>
            <person name="Young N.D."/>
            <person name="Hall R.S."/>
            <person name="Jex A.R."/>
            <person name="Murali S.C."/>
            <person name="Hughes D.S."/>
            <person name="Lee S.F."/>
            <person name="Perry T."/>
            <person name="Stroehlein A.J."/>
            <person name="Ansell B.R."/>
            <person name="Breugelmans B."/>
            <person name="Hofmann A."/>
            <person name="Qu J."/>
            <person name="Dugan S."/>
            <person name="Lee S.L."/>
            <person name="Chao H."/>
            <person name="Dinh H."/>
            <person name="Han Y."/>
            <person name="Doddapaneni H.V."/>
            <person name="Worley K.C."/>
            <person name="Muzny D.M."/>
            <person name="Ioannidis P."/>
            <person name="Waterhouse R.M."/>
            <person name="Zdobnov E.M."/>
            <person name="James P.J."/>
            <person name="Bagnall N.H."/>
            <person name="Kotze A.C."/>
            <person name="Gibbs R.A."/>
            <person name="Richards S."/>
            <person name="Batterham P."/>
            <person name="Gasser R.B."/>
        </authorList>
    </citation>
    <scope>NUCLEOTIDE SEQUENCE [LARGE SCALE GENOMIC DNA]</scope>
    <source>
        <strain evidence="18 19">LS</strain>
        <tissue evidence="18">Full body</tissue>
    </source>
</reference>
<dbReference type="GO" id="GO:0043484">
    <property type="term" value="P:regulation of RNA splicing"/>
    <property type="evidence" value="ECO:0007669"/>
    <property type="project" value="TreeGrafter"/>
</dbReference>
<dbReference type="PROSITE" id="PS00279">
    <property type="entry name" value="MACPF_1"/>
    <property type="match status" value="1"/>
</dbReference>
<feature type="compositionally biased region" description="Polar residues" evidence="16">
    <location>
        <begin position="3601"/>
        <end position="3615"/>
    </location>
</feature>
<evidence type="ECO:0000256" key="16">
    <source>
        <dbReference type="SAM" id="MobiDB-lite"/>
    </source>
</evidence>
<comment type="similarity">
    <text evidence="11">Belongs to the protein kinase superfamily. CMGC Ser/Thr protein kinase family. Lammer subfamily.</text>
</comment>
<feature type="compositionally biased region" description="Basic and acidic residues" evidence="16">
    <location>
        <begin position="3891"/>
        <end position="3912"/>
    </location>
</feature>
<dbReference type="Gene3D" id="3.30.200.20">
    <property type="entry name" value="Phosphorylase Kinase, domain 1"/>
    <property type="match status" value="1"/>
</dbReference>
<dbReference type="OMA" id="RINMNIS"/>
<comment type="catalytic activity">
    <reaction evidence="14">
        <text>L-tyrosyl-[protein] + ATP = O-phospho-L-tyrosyl-[protein] + ADP + H(+)</text>
        <dbReference type="Rhea" id="RHEA:10596"/>
        <dbReference type="Rhea" id="RHEA-COMP:10136"/>
        <dbReference type="Rhea" id="RHEA-COMP:20101"/>
        <dbReference type="ChEBI" id="CHEBI:15378"/>
        <dbReference type="ChEBI" id="CHEBI:30616"/>
        <dbReference type="ChEBI" id="CHEBI:46858"/>
        <dbReference type="ChEBI" id="CHEBI:61978"/>
        <dbReference type="ChEBI" id="CHEBI:456216"/>
        <dbReference type="EC" id="2.7.12.1"/>
    </reaction>
</comment>
<evidence type="ECO:0000313" key="19">
    <source>
        <dbReference type="Proteomes" id="UP000037069"/>
    </source>
</evidence>
<feature type="compositionally biased region" description="Low complexity" evidence="16">
    <location>
        <begin position="2771"/>
        <end position="2789"/>
    </location>
</feature>
<dbReference type="InterPro" id="IPR000719">
    <property type="entry name" value="Prot_kinase_dom"/>
</dbReference>
<evidence type="ECO:0000256" key="1">
    <source>
        <dbReference type="ARBA" id="ARBA00004123"/>
    </source>
</evidence>
<feature type="compositionally biased region" description="Low complexity" evidence="16">
    <location>
        <begin position="1466"/>
        <end position="1480"/>
    </location>
</feature>
<evidence type="ECO:0000256" key="9">
    <source>
        <dbReference type="ARBA" id="ARBA00023137"/>
    </source>
</evidence>
<feature type="region of interest" description="Disordered" evidence="16">
    <location>
        <begin position="2402"/>
        <end position="2430"/>
    </location>
</feature>
<feature type="compositionally biased region" description="Low complexity" evidence="16">
    <location>
        <begin position="1436"/>
        <end position="1456"/>
    </location>
</feature>
<dbReference type="FunFam" id="1.10.510.10:FF:000145">
    <property type="entry name" value="Dual specificity protein kinase CLK2"/>
    <property type="match status" value="1"/>
</dbReference>
<feature type="region of interest" description="Disordered" evidence="16">
    <location>
        <begin position="1360"/>
        <end position="1390"/>
    </location>
</feature>
<dbReference type="GO" id="GO:0004674">
    <property type="term" value="F:protein serine/threonine kinase activity"/>
    <property type="evidence" value="ECO:0007669"/>
    <property type="project" value="UniProtKB-KW"/>
</dbReference>
<feature type="compositionally biased region" description="Low complexity" evidence="16">
    <location>
        <begin position="586"/>
        <end position="595"/>
    </location>
</feature>
<protein>
    <recommendedName>
        <fullName evidence="2">dual-specificity kinase</fullName>
        <ecNumber evidence="2">2.7.12.1</ecNumber>
    </recommendedName>
</protein>
<feature type="compositionally biased region" description="Polar residues" evidence="16">
    <location>
        <begin position="1995"/>
        <end position="2020"/>
    </location>
</feature>
<evidence type="ECO:0000256" key="4">
    <source>
        <dbReference type="ARBA" id="ARBA00022553"/>
    </source>
</evidence>
<feature type="binding site" evidence="15">
    <location>
        <position position="4246"/>
    </location>
    <ligand>
        <name>ATP</name>
        <dbReference type="ChEBI" id="CHEBI:30616"/>
    </ligand>
</feature>
<keyword evidence="8 15" id="KW-0067">ATP-binding</keyword>
<dbReference type="OrthoDB" id="8048921at2759"/>
<keyword evidence="6 15" id="KW-0547">Nucleotide-binding</keyword>
<dbReference type="PANTHER" id="PTHR45646">
    <property type="entry name" value="SERINE/THREONINE-PROTEIN KINASE DOA-RELATED"/>
    <property type="match status" value="1"/>
</dbReference>
<evidence type="ECO:0000256" key="14">
    <source>
        <dbReference type="ARBA" id="ARBA00051680"/>
    </source>
</evidence>